<dbReference type="EC" id="2.3.1.-" evidence="2"/>
<dbReference type="GO" id="GO:0016746">
    <property type="term" value="F:acyltransferase activity"/>
    <property type="evidence" value="ECO:0007669"/>
    <property type="project" value="UniProtKB-KW"/>
</dbReference>
<evidence type="ECO:0000313" key="2">
    <source>
        <dbReference type="EMBL" id="MCL1126577.1"/>
    </source>
</evidence>
<dbReference type="CDD" id="cd04301">
    <property type="entry name" value="NAT_SF"/>
    <property type="match status" value="1"/>
</dbReference>
<organism evidence="2 3">
    <name type="scientific">Shewanella surugensis</name>
    <dbReference type="NCBI Taxonomy" id="212020"/>
    <lineage>
        <taxon>Bacteria</taxon>
        <taxon>Pseudomonadati</taxon>
        <taxon>Pseudomonadota</taxon>
        <taxon>Gammaproteobacteria</taxon>
        <taxon>Alteromonadales</taxon>
        <taxon>Shewanellaceae</taxon>
        <taxon>Shewanella</taxon>
    </lineage>
</organism>
<dbReference type="Pfam" id="PF00583">
    <property type="entry name" value="Acetyltransf_1"/>
    <property type="match status" value="1"/>
</dbReference>
<dbReference type="InterPro" id="IPR016181">
    <property type="entry name" value="Acyl_CoA_acyltransferase"/>
</dbReference>
<comment type="caution">
    <text evidence="2">The sequence shown here is derived from an EMBL/GenBank/DDBJ whole genome shotgun (WGS) entry which is preliminary data.</text>
</comment>
<dbReference type="Gene3D" id="3.40.630.30">
    <property type="match status" value="1"/>
</dbReference>
<dbReference type="InterPro" id="IPR000182">
    <property type="entry name" value="GNAT_dom"/>
</dbReference>
<keyword evidence="2" id="KW-0808">Transferase</keyword>
<dbReference type="Proteomes" id="UP001203423">
    <property type="component" value="Unassembled WGS sequence"/>
</dbReference>
<proteinExistence type="predicted"/>
<evidence type="ECO:0000313" key="3">
    <source>
        <dbReference type="Proteomes" id="UP001203423"/>
    </source>
</evidence>
<dbReference type="RefSeq" id="WP_248941994.1">
    <property type="nucleotide sequence ID" value="NZ_JAKIKS010000095.1"/>
</dbReference>
<dbReference type="EMBL" id="JAKIKS010000095">
    <property type="protein sequence ID" value="MCL1126577.1"/>
    <property type="molecule type" value="Genomic_DNA"/>
</dbReference>
<feature type="domain" description="N-acetyltransferase" evidence="1">
    <location>
        <begin position="61"/>
        <end position="169"/>
    </location>
</feature>
<keyword evidence="2" id="KW-0012">Acyltransferase</keyword>
<accession>A0ABT0LFU7</accession>
<gene>
    <name evidence="2" type="ORF">L2764_19315</name>
</gene>
<keyword evidence="3" id="KW-1185">Reference proteome</keyword>
<name>A0ABT0LFU7_9GAMM</name>
<evidence type="ECO:0000259" key="1">
    <source>
        <dbReference type="Pfam" id="PF00583"/>
    </source>
</evidence>
<dbReference type="SUPFAM" id="SSF55729">
    <property type="entry name" value="Acyl-CoA N-acyltransferases (Nat)"/>
    <property type="match status" value="1"/>
</dbReference>
<protein>
    <submittedName>
        <fullName evidence="2">GNAT family N-acetyltransferase</fullName>
        <ecNumber evidence="2">2.3.1.-</ecNumber>
    </submittedName>
</protein>
<reference evidence="2 3" key="1">
    <citation type="submission" date="2022-01" db="EMBL/GenBank/DDBJ databases">
        <title>Whole genome-based taxonomy of the Shewanellaceae.</title>
        <authorList>
            <person name="Martin-Rodriguez A.J."/>
        </authorList>
    </citation>
    <scope>NUCLEOTIDE SEQUENCE [LARGE SCALE GENOMIC DNA]</scope>
    <source>
        <strain evidence="2 3">DSM 17177</strain>
    </source>
</reference>
<sequence length="212" mass="23999">MDNQAVEQCRAVYLTAEDLRVAASILYNAYHSDPLFLDALKTGEQAQYEKKLRGAIREELNELWQQEQALIGLFDGARLIGVACIATQQVPLGEARYWHWRLKMLLSTGWQSTQALMKKESKIIDNLPSKDCGILQFIAIAPLEQGKGYGHTLVQAVLSWCDEQPELDGIGLFASRLSDIQLFNQHDFEKRTELMIGNVSGELLFYSSVKEY</sequence>